<sequence>MSTVFAYPTQSEAVHEPCWPRMGVYCMCEQDDGVMPVCRSG</sequence>
<reference evidence="1 2" key="1">
    <citation type="submission" date="2019-09" db="EMBL/GenBank/DDBJ databases">
        <authorList>
            <person name="Depoorter E."/>
        </authorList>
    </citation>
    <scope>NUCLEOTIDE SEQUENCE [LARGE SCALE GENOMIC DNA]</scope>
    <source>
        <strain evidence="1">LMG 20980</strain>
    </source>
</reference>
<dbReference type="EMBL" id="CABVLY010000011">
    <property type="protein sequence ID" value="VVU50479.1"/>
    <property type="molecule type" value="Genomic_DNA"/>
</dbReference>
<evidence type="ECO:0000313" key="1">
    <source>
        <dbReference type="EMBL" id="VVU50479.1"/>
    </source>
</evidence>
<protein>
    <submittedName>
        <fullName evidence="1">Uncharacterized protein</fullName>
    </submittedName>
</protein>
<organism evidence="1 2">
    <name type="scientific">Burkholderia anthina</name>
    <dbReference type="NCBI Taxonomy" id="179879"/>
    <lineage>
        <taxon>Bacteria</taxon>
        <taxon>Pseudomonadati</taxon>
        <taxon>Pseudomonadota</taxon>
        <taxon>Betaproteobacteria</taxon>
        <taxon>Burkholderiales</taxon>
        <taxon>Burkholderiaceae</taxon>
        <taxon>Burkholderia</taxon>
        <taxon>Burkholderia cepacia complex</taxon>
    </lineage>
</organism>
<evidence type="ECO:0000313" key="2">
    <source>
        <dbReference type="Proteomes" id="UP000494201"/>
    </source>
</evidence>
<name>A0A6P2GB65_9BURK</name>
<gene>
    <name evidence="1" type="ORF">BAN20980_03195</name>
</gene>
<accession>A0A6P2GB65</accession>
<proteinExistence type="predicted"/>
<dbReference type="AlphaFoldDB" id="A0A6P2GB65"/>
<dbReference type="Proteomes" id="UP000494201">
    <property type="component" value="Unassembled WGS sequence"/>
</dbReference>